<evidence type="ECO:0000313" key="2">
    <source>
        <dbReference type="Proteomes" id="UP000823614"/>
    </source>
</evidence>
<accession>A0A9D9E6J5</accession>
<dbReference type="PANTHER" id="PTHR38451">
    <property type="entry name" value="TRNA (ADENINE(22)-N(1))-METHYLTRANSFERASE"/>
    <property type="match status" value="1"/>
</dbReference>
<sequence length="67" mass="7502">MNEVNLSKRLKTVADYVSEHARMADIGSDHAYLPAYLAKLNKIDYCIAGEVVEGPLENAKKEIQKTH</sequence>
<dbReference type="AlphaFoldDB" id="A0A9D9E6J5"/>
<reference evidence="1" key="2">
    <citation type="journal article" date="2021" name="PeerJ">
        <title>Extensive microbial diversity within the chicken gut microbiome revealed by metagenomics and culture.</title>
        <authorList>
            <person name="Gilroy R."/>
            <person name="Ravi A."/>
            <person name="Getino M."/>
            <person name="Pursley I."/>
            <person name="Horton D.L."/>
            <person name="Alikhan N.F."/>
            <person name="Baker D."/>
            <person name="Gharbi K."/>
            <person name="Hall N."/>
            <person name="Watson M."/>
            <person name="Adriaenssens E.M."/>
            <person name="Foster-Nyarko E."/>
            <person name="Jarju S."/>
            <person name="Secka A."/>
            <person name="Antonio M."/>
            <person name="Oren A."/>
            <person name="Chaudhuri R.R."/>
            <person name="La Ragione R."/>
            <person name="Hildebrand F."/>
            <person name="Pallen M.J."/>
        </authorList>
    </citation>
    <scope>NUCLEOTIDE SEQUENCE</scope>
    <source>
        <strain evidence="1">C6-149</strain>
    </source>
</reference>
<dbReference type="Pfam" id="PF12847">
    <property type="entry name" value="Methyltransf_18"/>
    <property type="match status" value="1"/>
</dbReference>
<evidence type="ECO:0000313" key="1">
    <source>
        <dbReference type="EMBL" id="MBO8441143.1"/>
    </source>
</evidence>
<name>A0A9D9E6J5_9LACO</name>
<organism evidence="1 2">
    <name type="scientific">Candidatus Gallilactobacillus intestinavium</name>
    <dbReference type="NCBI Taxonomy" id="2840838"/>
    <lineage>
        <taxon>Bacteria</taxon>
        <taxon>Bacillati</taxon>
        <taxon>Bacillota</taxon>
        <taxon>Bacilli</taxon>
        <taxon>Lactobacillales</taxon>
        <taxon>Lactobacillaceae</taxon>
        <taxon>Lactobacillaceae incertae sedis</taxon>
        <taxon>Candidatus Gallilactobacillus</taxon>
    </lineage>
</organism>
<gene>
    <name evidence="1" type="ORF">IAA89_01640</name>
</gene>
<reference evidence="1" key="1">
    <citation type="submission" date="2020-10" db="EMBL/GenBank/DDBJ databases">
        <authorList>
            <person name="Gilroy R."/>
        </authorList>
    </citation>
    <scope>NUCLEOTIDE SEQUENCE</scope>
    <source>
        <strain evidence="1">C6-149</strain>
    </source>
</reference>
<dbReference type="Proteomes" id="UP000823614">
    <property type="component" value="Unassembled WGS sequence"/>
</dbReference>
<proteinExistence type="predicted"/>
<protein>
    <submittedName>
        <fullName evidence="1">tRNA (Adenine(22)-N(1))-methyltransferase TrmK</fullName>
    </submittedName>
</protein>
<feature type="non-terminal residue" evidence="1">
    <location>
        <position position="67"/>
    </location>
</feature>
<dbReference type="InterPro" id="IPR029063">
    <property type="entry name" value="SAM-dependent_MTases_sf"/>
</dbReference>
<comment type="caution">
    <text evidence="1">The sequence shown here is derived from an EMBL/GenBank/DDBJ whole genome shotgun (WGS) entry which is preliminary data.</text>
</comment>
<dbReference type="EMBL" id="JADIMP010000029">
    <property type="protein sequence ID" value="MBO8441143.1"/>
    <property type="molecule type" value="Genomic_DNA"/>
</dbReference>
<dbReference type="Gene3D" id="3.40.50.150">
    <property type="entry name" value="Vaccinia Virus protein VP39"/>
    <property type="match status" value="1"/>
</dbReference>
<dbReference type="PANTHER" id="PTHR38451:SF1">
    <property type="entry name" value="TRNA (ADENINE(22)-N(1))-METHYLTRANSFERASE"/>
    <property type="match status" value="1"/>
</dbReference>